<dbReference type="SMART" id="SM00292">
    <property type="entry name" value="BRCT"/>
    <property type="match status" value="1"/>
</dbReference>
<dbReference type="Gene3D" id="3.90.228.10">
    <property type="match status" value="1"/>
</dbReference>
<dbReference type="GO" id="GO:0006302">
    <property type="term" value="P:double-strand break repair"/>
    <property type="evidence" value="ECO:0007669"/>
    <property type="project" value="TreeGrafter"/>
</dbReference>
<dbReference type="CDD" id="cd08001">
    <property type="entry name" value="WGR_PARP1_like"/>
    <property type="match status" value="1"/>
</dbReference>
<dbReference type="SMART" id="SM01335">
    <property type="entry name" value="PADR1"/>
    <property type="match status" value="1"/>
</dbReference>
<dbReference type="GO" id="GO:0005730">
    <property type="term" value="C:nucleolus"/>
    <property type="evidence" value="ECO:0007669"/>
    <property type="project" value="TreeGrafter"/>
</dbReference>
<dbReference type="SUPFAM" id="SSF56399">
    <property type="entry name" value="ADP-ribosylation"/>
    <property type="match status" value="1"/>
</dbReference>
<feature type="domain" description="PARP-type" evidence="20">
    <location>
        <begin position="116"/>
        <end position="205"/>
    </location>
</feature>
<dbReference type="SMART" id="SM00773">
    <property type="entry name" value="WGR"/>
    <property type="match status" value="1"/>
</dbReference>
<evidence type="ECO:0000259" key="21">
    <source>
        <dbReference type="PROSITE" id="PS50172"/>
    </source>
</evidence>
<dbReference type="GO" id="GO:0051287">
    <property type="term" value="F:NAD binding"/>
    <property type="evidence" value="ECO:0007669"/>
    <property type="project" value="InterPro"/>
</dbReference>
<sequence length="1047" mass="118478">MDAEQLPFLAEYSKSNRASCRLCKQKIDKDVLRLAAMVQSPMYDGKVAQWYHEDCFFKKQRPTTEGDIANFDALRYEDQKKIRDAIAQFAKGVVPAAGKGKGKKRSAAETQSLKDFGVEYASSGRAMCRGCELKVLKDEVRIKKVVYDTEVGMKYGGQALWHHAECFAKIRSDLGYFEKAEMLPGFRSMKKEDQAMLKKLLPAIKAEAVPSKKVKEEVKDEVDKAAESLEEKQIAEQQKAYYKLRDNLKSRGVKKAELIEILAQNHQDIPEGNDPVLDRACDTILFGALERCSKCNGQYVLQKASYVCQGNLTNWVKCMNAEKAPPRKKTIIPNDLRAAYPFLKKYESVVRDRVFRYVPPSISTVMNNVKKEEELPSEPRVKREKPPLYNLEFVILGKTATPKDQLKLRIQKMGGKVVTKIASHTAAIISTPEEVERMTSRMREAKELQIQVVPEEFLDDAQGGGALSFITSRSICDWGSDPQTRIPTEEESKSRSKKSIYEKSVPAKMKLQVKSGLVVDPDSNLADRAHVYKNNGVIYNCVLNKVDIQTNKNSFYKMQVLEDDTKKKYWLFRAWGRIGTTIGGTKVESHRTAEDAMSSFENLFLEKTDNDWESHNTEYNKMPGMFYPIEIDYSETKTKRLAENSTFKSKLAPAVQELVRMLFDVDAMNRVMLEFELDMEKMPLGKLSQRQLQSAMKVLSQISDLISSGGTNAQFIDASNRFYSFIPHNFGVSAIKVLDTIEQVKGKQTMLESLMEIEFAYSLLNESDEDGKDGKHPLDAHYEQLKTVIEPMARDSEEFTLLEQYVRNTHAETHKSYDLEIAEIFRIKRKGEDRRYQPFKKLHNRKLLWHGSRLTNFAGILTHGLKIAPPEAPVTGYMFGKGIYFADMVSKSANYCCTNMVDNTGLMLLCEVALGDMQEYRQAHYVQKLPTGKHSVKGIGRTQPDPSGSHVRPDGVEIPLGKGVSDEKAKSSLLYNEFIVYDVGQLQNAVYQSLGRGWTSGYVDINRYDPIATTNHGIGVVIVPATISAAAHRDNPAWFGHLVVHFP</sequence>
<dbReference type="Pfam" id="PF00644">
    <property type="entry name" value="PARP"/>
    <property type="match status" value="1"/>
</dbReference>
<dbReference type="FunFam" id="1.20.142.10:FF:000001">
    <property type="entry name" value="Poly [ADP-ribose] polymerase"/>
    <property type="match status" value="1"/>
</dbReference>
<dbReference type="SUPFAM" id="SSF52113">
    <property type="entry name" value="BRCT domain"/>
    <property type="match status" value="1"/>
</dbReference>
<keyword evidence="10" id="KW-0863">Zinc-finger</keyword>
<keyword evidence="5 18" id="KW-0808">Transferase</keyword>
<reference evidence="25" key="2">
    <citation type="submission" date="2020-05" db="UniProtKB">
        <authorList>
            <consortium name="EnsemblMetazoa"/>
        </authorList>
    </citation>
    <scope>IDENTIFICATION</scope>
    <source>
        <strain evidence="25">A-37</strain>
    </source>
</reference>
<evidence type="ECO:0000256" key="6">
    <source>
        <dbReference type="ARBA" id="ARBA00022695"/>
    </source>
</evidence>
<dbReference type="SMART" id="SM01336">
    <property type="entry name" value="zf-PARP"/>
    <property type="match status" value="2"/>
</dbReference>
<evidence type="ECO:0000256" key="7">
    <source>
        <dbReference type="ARBA" id="ARBA00022723"/>
    </source>
</evidence>
<evidence type="ECO:0000256" key="3">
    <source>
        <dbReference type="ARBA" id="ARBA00004123"/>
    </source>
</evidence>
<evidence type="ECO:0000256" key="5">
    <source>
        <dbReference type="ARBA" id="ARBA00022679"/>
    </source>
</evidence>
<dbReference type="InterPro" id="IPR036420">
    <property type="entry name" value="BRCT_dom_sf"/>
</dbReference>
<dbReference type="EMBL" id="AXCM01001496">
    <property type="status" value="NOT_ANNOTATED_CDS"/>
    <property type="molecule type" value="Genomic_DNA"/>
</dbReference>
<dbReference type="Pfam" id="PF05406">
    <property type="entry name" value="WGR"/>
    <property type="match status" value="1"/>
</dbReference>
<comment type="catalytic activity">
    <reaction evidence="1">
        <text>L-aspartyl-[protein] + NAD(+) = 4-O-(ADP-D-ribosyl)-L-aspartyl-[protein] + nicotinamide</text>
        <dbReference type="Rhea" id="RHEA:54424"/>
        <dbReference type="Rhea" id="RHEA-COMP:9867"/>
        <dbReference type="Rhea" id="RHEA-COMP:13832"/>
        <dbReference type="ChEBI" id="CHEBI:17154"/>
        <dbReference type="ChEBI" id="CHEBI:29961"/>
        <dbReference type="ChEBI" id="CHEBI:57540"/>
        <dbReference type="ChEBI" id="CHEBI:138102"/>
    </reaction>
</comment>
<evidence type="ECO:0000256" key="8">
    <source>
        <dbReference type="ARBA" id="ARBA00022737"/>
    </source>
</evidence>
<evidence type="ECO:0000259" key="24">
    <source>
        <dbReference type="PROSITE" id="PS51977"/>
    </source>
</evidence>
<dbReference type="FunFam" id="3.90.228.10:FF:000002">
    <property type="entry name" value="Poly [ADP-ribose] polymerase"/>
    <property type="match status" value="1"/>
</dbReference>
<comment type="catalytic activity">
    <reaction evidence="2">
        <text>L-glutamyl-[protein] + NAD(+) = 5-O-(ADP-D-ribosyl)-L-glutamyl-[protein] + nicotinamide</text>
        <dbReference type="Rhea" id="RHEA:58224"/>
        <dbReference type="Rhea" id="RHEA-COMP:10208"/>
        <dbReference type="Rhea" id="RHEA-COMP:15089"/>
        <dbReference type="ChEBI" id="CHEBI:17154"/>
        <dbReference type="ChEBI" id="CHEBI:29973"/>
        <dbReference type="ChEBI" id="CHEBI:57540"/>
        <dbReference type="ChEBI" id="CHEBI:142540"/>
    </reaction>
</comment>
<dbReference type="GO" id="GO:0016779">
    <property type="term" value="F:nucleotidyltransferase activity"/>
    <property type="evidence" value="ECO:0007669"/>
    <property type="project" value="UniProtKB-KW"/>
</dbReference>
<dbReference type="GO" id="GO:0070212">
    <property type="term" value="P:protein poly-ADP-ribosylation"/>
    <property type="evidence" value="ECO:0007669"/>
    <property type="project" value="TreeGrafter"/>
</dbReference>
<evidence type="ECO:0000256" key="19">
    <source>
        <dbReference type="SAM" id="MobiDB-lite"/>
    </source>
</evidence>
<dbReference type="PROSITE" id="PS00347">
    <property type="entry name" value="ZF_PARP_1"/>
    <property type="match status" value="1"/>
</dbReference>
<organism evidence="25 26">
    <name type="scientific">Anopheles culicifacies</name>
    <dbReference type="NCBI Taxonomy" id="139723"/>
    <lineage>
        <taxon>Eukaryota</taxon>
        <taxon>Metazoa</taxon>
        <taxon>Ecdysozoa</taxon>
        <taxon>Arthropoda</taxon>
        <taxon>Hexapoda</taxon>
        <taxon>Insecta</taxon>
        <taxon>Pterygota</taxon>
        <taxon>Neoptera</taxon>
        <taxon>Endopterygota</taxon>
        <taxon>Diptera</taxon>
        <taxon>Nematocera</taxon>
        <taxon>Culicoidea</taxon>
        <taxon>Culicidae</taxon>
        <taxon>Anophelinae</taxon>
        <taxon>Anopheles</taxon>
        <taxon>culicifacies species complex</taxon>
    </lineage>
</organism>
<dbReference type="InterPro" id="IPR004102">
    <property type="entry name" value="Poly(ADP-ribose)pol_reg_dom"/>
</dbReference>
<dbReference type="Gene3D" id="1.20.142.10">
    <property type="entry name" value="Poly(ADP-ribose) polymerase, regulatory domain"/>
    <property type="match status" value="1"/>
</dbReference>
<evidence type="ECO:0000256" key="15">
    <source>
        <dbReference type="ARBA" id="ARBA00024347"/>
    </source>
</evidence>
<dbReference type="GO" id="GO:0003950">
    <property type="term" value="F:NAD+ poly-ADP-ribosyltransferase activity"/>
    <property type="evidence" value="ECO:0007669"/>
    <property type="project" value="UniProtKB-UniRule"/>
</dbReference>
<evidence type="ECO:0000259" key="23">
    <source>
        <dbReference type="PROSITE" id="PS51060"/>
    </source>
</evidence>
<dbReference type="AlphaFoldDB" id="A0A182MGH8"/>
<dbReference type="InterPro" id="IPR049296">
    <property type="entry name" value="PARP1-like_PADR1_N"/>
</dbReference>
<evidence type="ECO:0000256" key="11">
    <source>
        <dbReference type="ARBA" id="ARBA00022833"/>
    </source>
</evidence>
<dbReference type="Pfam" id="PF00645">
    <property type="entry name" value="zf-PARP"/>
    <property type="match status" value="2"/>
</dbReference>
<feature type="domain" description="PARP-type" evidence="20">
    <location>
        <begin position="8"/>
        <end position="90"/>
    </location>
</feature>
<evidence type="ECO:0000256" key="12">
    <source>
        <dbReference type="ARBA" id="ARBA00023027"/>
    </source>
</evidence>
<keyword evidence="8" id="KW-0677">Repeat</keyword>
<dbReference type="PROSITE" id="PS52007">
    <property type="entry name" value="PADR1"/>
    <property type="match status" value="1"/>
</dbReference>
<dbReference type="InterPro" id="IPR001357">
    <property type="entry name" value="BRCT_dom"/>
</dbReference>
<feature type="domain" description="WGR" evidence="24">
    <location>
        <begin position="528"/>
        <end position="626"/>
    </location>
</feature>
<evidence type="ECO:0000256" key="17">
    <source>
        <dbReference type="ARBA" id="ARBA00071874"/>
    </source>
</evidence>
<keyword evidence="26" id="KW-1185">Reference proteome</keyword>
<keyword evidence="9" id="KW-0013">ADP-ribosylation</keyword>
<evidence type="ECO:0000259" key="20">
    <source>
        <dbReference type="PROSITE" id="PS50064"/>
    </source>
</evidence>
<dbReference type="InterPro" id="IPR001510">
    <property type="entry name" value="Znf_PARP"/>
</dbReference>
<dbReference type="Pfam" id="PF21728">
    <property type="entry name" value="PADR1_N"/>
    <property type="match status" value="1"/>
</dbReference>
<comment type="subcellular location">
    <subcellularLocation>
        <location evidence="3">Nucleus</location>
    </subcellularLocation>
</comment>
<evidence type="ECO:0000313" key="25">
    <source>
        <dbReference type="EnsemblMetazoa" id="ACUA017739-PA"/>
    </source>
</evidence>
<protein>
    <recommendedName>
        <fullName evidence="17 18">Poly [ADP-ribose] polymerase</fullName>
        <shortName evidence="18">PARP</shortName>
        <ecNumber evidence="18">2.4.2.-</ecNumber>
    </recommendedName>
</protein>
<dbReference type="EnsemblMetazoa" id="ACUA017739-RA">
    <property type="protein sequence ID" value="ACUA017739-PA"/>
    <property type="gene ID" value="ACUA017739"/>
</dbReference>
<dbReference type="STRING" id="139723.A0A182MGH8"/>
<dbReference type="InterPro" id="IPR036616">
    <property type="entry name" value="Poly(ADP-ribose)pol_reg_dom_sf"/>
</dbReference>
<dbReference type="Pfam" id="PF00533">
    <property type="entry name" value="BRCT"/>
    <property type="match status" value="1"/>
</dbReference>
<dbReference type="VEuPathDB" id="VectorBase:ACUA017739"/>
<feature type="domain" description="PARP alpha-helical" evidence="23">
    <location>
        <begin position="648"/>
        <end position="765"/>
    </location>
</feature>
<feature type="region of interest" description="Disordered" evidence="19">
    <location>
        <begin position="480"/>
        <end position="499"/>
    </location>
</feature>
<dbReference type="PROSITE" id="PS50172">
    <property type="entry name" value="BRCT"/>
    <property type="match status" value="1"/>
</dbReference>
<evidence type="ECO:0000256" key="13">
    <source>
        <dbReference type="ARBA" id="ARBA00023125"/>
    </source>
</evidence>
<dbReference type="GO" id="GO:0008270">
    <property type="term" value="F:zinc ion binding"/>
    <property type="evidence" value="ECO:0007669"/>
    <property type="project" value="UniProtKB-KW"/>
</dbReference>
<dbReference type="SUPFAM" id="SSF57716">
    <property type="entry name" value="Glucocorticoid receptor-like (DNA-binding domain)"/>
    <property type="match status" value="2"/>
</dbReference>
<dbReference type="Gene3D" id="3.30.1740.10">
    <property type="entry name" value="Zinc finger, PARP-type"/>
    <property type="match status" value="2"/>
</dbReference>
<evidence type="ECO:0000256" key="9">
    <source>
        <dbReference type="ARBA" id="ARBA00022765"/>
    </source>
</evidence>
<keyword evidence="12 18" id="KW-0520">NAD</keyword>
<dbReference type="Pfam" id="PF02877">
    <property type="entry name" value="PARP_reg"/>
    <property type="match status" value="1"/>
</dbReference>
<dbReference type="InterPro" id="IPR036930">
    <property type="entry name" value="WGR_dom_sf"/>
</dbReference>
<name>A0A182MGH8_9DIPT</name>
<evidence type="ECO:0000313" key="26">
    <source>
        <dbReference type="Proteomes" id="UP000075883"/>
    </source>
</evidence>
<feature type="domain" description="PARP catalytic" evidence="22">
    <location>
        <begin position="776"/>
        <end position="1003"/>
    </location>
</feature>
<dbReference type="Pfam" id="PF08063">
    <property type="entry name" value="Zn_ribbon_PADR1"/>
    <property type="match status" value="1"/>
</dbReference>
<evidence type="ECO:0000256" key="1">
    <source>
        <dbReference type="ARBA" id="ARBA00000438"/>
    </source>
</evidence>
<evidence type="ECO:0000256" key="14">
    <source>
        <dbReference type="ARBA" id="ARBA00023242"/>
    </source>
</evidence>
<evidence type="ECO:0000256" key="4">
    <source>
        <dbReference type="ARBA" id="ARBA00022676"/>
    </source>
</evidence>
<keyword evidence="14" id="KW-0539">Nucleus</keyword>
<dbReference type="Gene3D" id="1.10.20.130">
    <property type="match status" value="1"/>
</dbReference>
<dbReference type="EC" id="2.4.2.-" evidence="18"/>
<evidence type="ECO:0000256" key="2">
    <source>
        <dbReference type="ARBA" id="ARBA00000459"/>
    </source>
</evidence>
<dbReference type="InterPro" id="IPR036957">
    <property type="entry name" value="Znf_PARP_sf"/>
</dbReference>
<dbReference type="PROSITE" id="PS51059">
    <property type="entry name" value="PARP_CATALYTIC"/>
    <property type="match status" value="1"/>
</dbReference>
<dbReference type="GO" id="GO:0003677">
    <property type="term" value="F:DNA binding"/>
    <property type="evidence" value="ECO:0007669"/>
    <property type="project" value="UniProtKB-KW"/>
</dbReference>
<accession>A0A182MGH8</accession>
<dbReference type="Gene3D" id="3.40.50.10190">
    <property type="entry name" value="BRCT domain"/>
    <property type="match status" value="1"/>
</dbReference>
<dbReference type="PANTHER" id="PTHR10459:SF60">
    <property type="entry name" value="POLY [ADP-RIBOSE] POLYMERASE 2"/>
    <property type="match status" value="1"/>
</dbReference>
<dbReference type="PANTHER" id="PTHR10459">
    <property type="entry name" value="DNA LIGASE"/>
    <property type="match status" value="1"/>
</dbReference>
<comment type="similarity">
    <text evidence="15">Belongs to the ARTD/PARP family.</text>
</comment>
<evidence type="ECO:0000256" key="18">
    <source>
        <dbReference type="RuleBase" id="RU362114"/>
    </source>
</evidence>
<dbReference type="GO" id="GO:0140807">
    <property type="term" value="F:NAD+-protein-glutamate ADP-ribosyltransferase activity"/>
    <property type="evidence" value="ECO:0007669"/>
    <property type="project" value="RHEA"/>
</dbReference>
<reference evidence="26" key="1">
    <citation type="submission" date="2013-09" db="EMBL/GenBank/DDBJ databases">
        <title>The Genome Sequence of Anopheles culicifacies species A.</title>
        <authorList>
            <consortium name="The Broad Institute Genomics Platform"/>
            <person name="Neafsey D.E."/>
            <person name="Besansky N."/>
            <person name="Howell P."/>
            <person name="Walton C."/>
            <person name="Young S.K."/>
            <person name="Zeng Q."/>
            <person name="Gargeya S."/>
            <person name="Fitzgerald M."/>
            <person name="Haas B."/>
            <person name="Abouelleil A."/>
            <person name="Allen A.W."/>
            <person name="Alvarado L."/>
            <person name="Arachchi H.M."/>
            <person name="Berlin A.M."/>
            <person name="Chapman S.B."/>
            <person name="Gainer-Dewar J."/>
            <person name="Goldberg J."/>
            <person name="Griggs A."/>
            <person name="Gujja S."/>
            <person name="Hansen M."/>
            <person name="Howarth C."/>
            <person name="Imamovic A."/>
            <person name="Ireland A."/>
            <person name="Larimer J."/>
            <person name="McCowan C."/>
            <person name="Murphy C."/>
            <person name="Pearson M."/>
            <person name="Poon T.W."/>
            <person name="Priest M."/>
            <person name="Roberts A."/>
            <person name="Saif S."/>
            <person name="Shea T."/>
            <person name="Sisk P."/>
            <person name="Sykes S."/>
            <person name="Wortman J."/>
            <person name="Nusbaum C."/>
            <person name="Birren B."/>
        </authorList>
    </citation>
    <scope>NUCLEOTIDE SEQUENCE [LARGE SCALE GENOMIC DNA]</scope>
    <source>
        <strain evidence="26">A-37</strain>
    </source>
</reference>
<proteinExistence type="inferred from homology"/>
<dbReference type="PROSITE" id="PS51977">
    <property type="entry name" value="WGR"/>
    <property type="match status" value="1"/>
</dbReference>
<dbReference type="PIRSF" id="PIRSF000489">
    <property type="entry name" value="NAD_ADPRT"/>
    <property type="match status" value="1"/>
</dbReference>
<dbReference type="PROSITE" id="PS51060">
    <property type="entry name" value="PARP_ALPHA_HD"/>
    <property type="match status" value="1"/>
</dbReference>
<dbReference type="CDD" id="cd17747">
    <property type="entry name" value="BRCT_PARP1"/>
    <property type="match status" value="1"/>
</dbReference>
<keyword evidence="4 18" id="KW-0328">Glycosyltransferase</keyword>
<dbReference type="CDD" id="cd01437">
    <property type="entry name" value="parp_like"/>
    <property type="match status" value="1"/>
</dbReference>
<dbReference type="InterPro" id="IPR012317">
    <property type="entry name" value="Poly(ADP-ribose)pol_cat_dom"/>
</dbReference>
<dbReference type="SUPFAM" id="SSF142921">
    <property type="entry name" value="WGR domain-like"/>
    <property type="match status" value="1"/>
</dbReference>
<evidence type="ECO:0000256" key="16">
    <source>
        <dbReference type="ARBA" id="ARBA00033987"/>
    </source>
</evidence>
<comment type="catalytic activity">
    <reaction evidence="16">
        <text>NAD(+) + (ADP-D-ribosyl)n-acceptor = nicotinamide + (ADP-D-ribosyl)n+1-acceptor + H(+).</text>
        <dbReference type="EC" id="2.4.2.30"/>
    </reaction>
</comment>
<keyword evidence="6" id="KW-0548">Nucleotidyltransferase</keyword>
<keyword evidence="7" id="KW-0479">Metal-binding</keyword>
<dbReference type="FunFam" id="3.40.50.10190:FF:000051">
    <property type="entry name" value="Poly [ADP-ribose] polymerase"/>
    <property type="match status" value="1"/>
</dbReference>
<dbReference type="PROSITE" id="PS50064">
    <property type="entry name" value="ZF_PARP_2"/>
    <property type="match status" value="2"/>
</dbReference>
<dbReference type="InterPro" id="IPR050800">
    <property type="entry name" value="ARTD/PARP"/>
</dbReference>
<dbReference type="Proteomes" id="UP000075883">
    <property type="component" value="Unassembled WGS sequence"/>
</dbReference>
<evidence type="ECO:0000256" key="10">
    <source>
        <dbReference type="ARBA" id="ARBA00022771"/>
    </source>
</evidence>
<evidence type="ECO:0000259" key="22">
    <source>
        <dbReference type="PROSITE" id="PS51059"/>
    </source>
</evidence>
<keyword evidence="13" id="KW-0238">DNA-binding</keyword>
<dbReference type="InterPro" id="IPR038650">
    <property type="entry name" value="PADR1_C_dom_sf"/>
</dbReference>
<feature type="domain" description="BRCT" evidence="21">
    <location>
        <begin position="383"/>
        <end position="460"/>
    </location>
</feature>
<dbReference type="SUPFAM" id="SSF47587">
    <property type="entry name" value="Domain of poly(ADP-ribose) polymerase"/>
    <property type="match status" value="1"/>
</dbReference>
<dbReference type="GO" id="GO:0140806">
    <property type="term" value="F:NAD+-protein-aspartate ADP-ribosyltransferase activity"/>
    <property type="evidence" value="ECO:0007669"/>
    <property type="project" value="RHEA"/>
</dbReference>
<dbReference type="Gene3D" id="2.20.140.10">
    <property type="entry name" value="WGR domain"/>
    <property type="match status" value="1"/>
</dbReference>
<dbReference type="Gene3D" id="2.20.25.630">
    <property type="match status" value="1"/>
</dbReference>
<dbReference type="InterPro" id="IPR008893">
    <property type="entry name" value="WGR_domain"/>
</dbReference>
<dbReference type="InterPro" id="IPR008288">
    <property type="entry name" value="PARP"/>
</dbReference>
<keyword evidence="11" id="KW-0862">Zinc</keyword>
<dbReference type="InterPro" id="IPR012982">
    <property type="entry name" value="PARP1-like_PADR1_Zn_ribbon"/>
</dbReference>